<dbReference type="EMBL" id="JAWXYB010000018">
    <property type="protein sequence ID" value="MDX5932762.1"/>
    <property type="molecule type" value="Genomic_DNA"/>
</dbReference>
<dbReference type="Pfam" id="PF07589">
    <property type="entry name" value="PEP-CTERM"/>
    <property type="match status" value="1"/>
</dbReference>
<organism evidence="3 4">
    <name type="scientific">Acidiphilium acidophilum</name>
    <name type="common">Thiobacillus acidophilus</name>
    <dbReference type="NCBI Taxonomy" id="76588"/>
    <lineage>
        <taxon>Bacteria</taxon>
        <taxon>Pseudomonadati</taxon>
        <taxon>Pseudomonadota</taxon>
        <taxon>Alphaproteobacteria</taxon>
        <taxon>Acetobacterales</taxon>
        <taxon>Acidocellaceae</taxon>
        <taxon>Acidiphilium</taxon>
    </lineage>
</organism>
<name>A0AAW9DVY3_ACIAO</name>
<comment type="caution">
    <text evidence="3">The sequence shown here is derived from an EMBL/GenBank/DDBJ whole genome shotgun (WGS) entry which is preliminary data.</text>
</comment>
<dbReference type="InterPro" id="IPR013424">
    <property type="entry name" value="Ice-binding_C"/>
</dbReference>
<protein>
    <submittedName>
        <fullName evidence="3">PEP-CTERM sorting domain-containing protein</fullName>
    </submittedName>
</protein>
<dbReference type="AlphaFoldDB" id="A0AAW9DVY3"/>
<dbReference type="RefSeq" id="WP_319615616.1">
    <property type="nucleotide sequence ID" value="NZ_JAWXYB010000018.1"/>
</dbReference>
<keyword evidence="1" id="KW-0732">Signal</keyword>
<gene>
    <name evidence="3" type="ORF">SIL87_18585</name>
</gene>
<evidence type="ECO:0000256" key="1">
    <source>
        <dbReference type="SAM" id="SignalP"/>
    </source>
</evidence>
<reference evidence="3 4" key="1">
    <citation type="submission" date="2023-11" db="EMBL/GenBank/DDBJ databases">
        <title>MicrobeMod: A computational toolkit for identifying prokaryotic methylation and restriction-modification with nanopore sequencing.</title>
        <authorList>
            <person name="Crits-Christoph A."/>
            <person name="Kang S.C."/>
            <person name="Lee H."/>
            <person name="Ostrov N."/>
        </authorList>
    </citation>
    <scope>NUCLEOTIDE SEQUENCE [LARGE SCALE GENOMIC DNA]</scope>
    <source>
        <strain evidence="3 4">DSMZ 700</strain>
    </source>
</reference>
<feature type="signal peptide" evidence="1">
    <location>
        <begin position="1"/>
        <end position="25"/>
    </location>
</feature>
<feature type="chain" id="PRO_5043970441" evidence="1">
    <location>
        <begin position="26"/>
        <end position="240"/>
    </location>
</feature>
<evidence type="ECO:0000313" key="3">
    <source>
        <dbReference type="EMBL" id="MDX5932762.1"/>
    </source>
</evidence>
<feature type="domain" description="Ice-binding protein C-terminal" evidence="2">
    <location>
        <begin position="212"/>
        <end position="234"/>
    </location>
</feature>
<proteinExistence type="predicted"/>
<keyword evidence="4" id="KW-1185">Reference proteome</keyword>
<dbReference type="NCBIfam" id="TIGR02595">
    <property type="entry name" value="PEP_CTERM"/>
    <property type="match status" value="1"/>
</dbReference>
<dbReference type="Proteomes" id="UP001279553">
    <property type="component" value="Unassembled WGS sequence"/>
</dbReference>
<evidence type="ECO:0000313" key="4">
    <source>
        <dbReference type="Proteomes" id="UP001279553"/>
    </source>
</evidence>
<sequence length="240" mass="23973">MRISLKSILLASAVAGFATVGIAHAGAINFYGSPSALLTGTTPIAAVAGTTGNVTITATYPGAIVTGSVADKYAAPITDAAGTAYSGPYFSTGLTSDPSISGSYSVSPTSNGTIDFTFGTSQSYLGLLWGSVDGQPNNENVLSFYNGSTLLGSITGAEVAAAANVPATGVRTYGGSAYININVDGGFNEVVAGSQKVSFEFAAVTSSAQEIPVPEPGSLLLLGTGLLGLGLVVRSRQKRA</sequence>
<evidence type="ECO:0000259" key="2">
    <source>
        <dbReference type="Pfam" id="PF07589"/>
    </source>
</evidence>
<accession>A0AAW9DVY3</accession>